<feature type="compositionally biased region" description="Polar residues" evidence="1">
    <location>
        <begin position="1"/>
        <end position="14"/>
    </location>
</feature>
<reference evidence="2 3" key="1">
    <citation type="submission" date="2017-06" db="EMBL/GenBank/DDBJ databases">
        <title>Comparative genomic analysis of Ambrosia Fusariam Clade fungi.</title>
        <authorList>
            <person name="Stajich J.E."/>
            <person name="Carrillo J."/>
            <person name="Kijimoto T."/>
            <person name="Eskalen A."/>
            <person name="O'Donnell K."/>
            <person name="Kasson M."/>
        </authorList>
    </citation>
    <scope>NUCLEOTIDE SEQUENCE [LARGE SCALE GENOMIC DNA]</scope>
    <source>
        <strain evidence="2 3">NRRL62606</strain>
    </source>
</reference>
<keyword evidence="3" id="KW-1185">Reference proteome</keyword>
<feature type="compositionally biased region" description="Polar residues" evidence="1">
    <location>
        <begin position="23"/>
        <end position="46"/>
    </location>
</feature>
<organism evidence="2 3">
    <name type="scientific">Fusarium floridanum</name>
    <dbReference type="NCBI Taxonomy" id="1325733"/>
    <lineage>
        <taxon>Eukaryota</taxon>
        <taxon>Fungi</taxon>
        <taxon>Dikarya</taxon>
        <taxon>Ascomycota</taxon>
        <taxon>Pezizomycotina</taxon>
        <taxon>Sordariomycetes</taxon>
        <taxon>Hypocreomycetidae</taxon>
        <taxon>Hypocreales</taxon>
        <taxon>Nectriaceae</taxon>
        <taxon>Fusarium</taxon>
        <taxon>Fusarium solani species complex</taxon>
    </lineage>
</organism>
<evidence type="ECO:0000313" key="3">
    <source>
        <dbReference type="Proteomes" id="UP000287972"/>
    </source>
</evidence>
<evidence type="ECO:0000256" key="1">
    <source>
        <dbReference type="SAM" id="MobiDB-lite"/>
    </source>
</evidence>
<feature type="region of interest" description="Disordered" evidence="1">
    <location>
        <begin position="1"/>
        <end position="66"/>
    </location>
</feature>
<comment type="caution">
    <text evidence="2">The sequence shown here is derived from an EMBL/GenBank/DDBJ whole genome shotgun (WGS) entry which is preliminary data.</text>
</comment>
<evidence type="ECO:0000313" key="2">
    <source>
        <dbReference type="EMBL" id="RSL53939.1"/>
    </source>
</evidence>
<accession>A0A428PLL9</accession>
<dbReference type="AlphaFoldDB" id="A0A428PLL9"/>
<dbReference type="EMBL" id="NKCL01000722">
    <property type="protein sequence ID" value="RSL53939.1"/>
    <property type="molecule type" value="Genomic_DNA"/>
</dbReference>
<name>A0A428PLL9_9HYPO</name>
<protein>
    <submittedName>
        <fullName evidence="2">Uncharacterized protein</fullName>
    </submittedName>
</protein>
<gene>
    <name evidence="2" type="ORF">CEP51_014802</name>
</gene>
<proteinExistence type="predicted"/>
<sequence length="66" mass="7080">MPDNSINPPQQDASESIVDKEPQQGSSSGKDQTPNDNSQEQKNASRNDPIPVDTINGSEGQVVVMK</sequence>
<dbReference type="Proteomes" id="UP000287972">
    <property type="component" value="Unassembled WGS sequence"/>
</dbReference>